<feature type="region of interest" description="Disordered" evidence="1">
    <location>
        <begin position="881"/>
        <end position="909"/>
    </location>
</feature>
<feature type="compositionally biased region" description="Pro residues" evidence="1">
    <location>
        <begin position="478"/>
        <end position="490"/>
    </location>
</feature>
<feature type="transmembrane region" description="Helical" evidence="2">
    <location>
        <begin position="935"/>
        <end position="958"/>
    </location>
</feature>
<dbReference type="EMBL" id="JAUKTV010000001">
    <property type="protein sequence ID" value="KAK0747961.1"/>
    <property type="molecule type" value="Genomic_DNA"/>
</dbReference>
<proteinExistence type="predicted"/>
<name>A0AA40K6N3_9PEZI</name>
<dbReference type="AlphaFoldDB" id="A0AA40K6N3"/>
<feature type="region of interest" description="Disordered" evidence="1">
    <location>
        <begin position="118"/>
        <end position="347"/>
    </location>
</feature>
<feature type="compositionally biased region" description="Polar residues" evidence="1">
    <location>
        <begin position="121"/>
        <end position="131"/>
    </location>
</feature>
<feature type="compositionally biased region" description="Polar residues" evidence="1">
    <location>
        <begin position="66"/>
        <end position="76"/>
    </location>
</feature>
<feature type="compositionally biased region" description="Polar residues" evidence="1">
    <location>
        <begin position="192"/>
        <end position="214"/>
    </location>
</feature>
<feature type="compositionally biased region" description="Polar residues" evidence="1">
    <location>
        <begin position="294"/>
        <end position="303"/>
    </location>
</feature>
<feature type="compositionally biased region" description="Polar residues" evidence="1">
    <location>
        <begin position="271"/>
        <end position="284"/>
    </location>
</feature>
<feature type="compositionally biased region" description="Basic and acidic residues" evidence="1">
    <location>
        <begin position="307"/>
        <end position="320"/>
    </location>
</feature>
<evidence type="ECO:0000313" key="3">
    <source>
        <dbReference type="EMBL" id="KAK0747961.1"/>
    </source>
</evidence>
<gene>
    <name evidence="3" type="ORF">B0T21DRAFT_406519</name>
</gene>
<feature type="transmembrane region" description="Helical" evidence="2">
    <location>
        <begin position="979"/>
        <end position="1004"/>
    </location>
</feature>
<dbReference type="Proteomes" id="UP001172159">
    <property type="component" value="Unassembled WGS sequence"/>
</dbReference>
<protein>
    <submittedName>
        <fullName evidence="3">Uncharacterized protein</fullName>
    </submittedName>
</protein>
<organism evidence="3 4">
    <name type="scientific">Apiosordaria backusii</name>
    <dbReference type="NCBI Taxonomy" id="314023"/>
    <lineage>
        <taxon>Eukaryota</taxon>
        <taxon>Fungi</taxon>
        <taxon>Dikarya</taxon>
        <taxon>Ascomycota</taxon>
        <taxon>Pezizomycotina</taxon>
        <taxon>Sordariomycetes</taxon>
        <taxon>Sordariomycetidae</taxon>
        <taxon>Sordariales</taxon>
        <taxon>Lasiosphaeriaceae</taxon>
        <taxon>Apiosordaria</taxon>
    </lineage>
</organism>
<evidence type="ECO:0000256" key="1">
    <source>
        <dbReference type="SAM" id="MobiDB-lite"/>
    </source>
</evidence>
<feature type="compositionally biased region" description="Polar residues" evidence="1">
    <location>
        <begin position="750"/>
        <end position="772"/>
    </location>
</feature>
<feature type="region of interest" description="Disordered" evidence="1">
    <location>
        <begin position="1"/>
        <end position="40"/>
    </location>
</feature>
<keyword evidence="2" id="KW-1133">Transmembrane helix</keyword>
<feature type="region of interest" description="Disordered" evidence="1">
    <location>
        <begin position="692"/>
        <end position="719"/>
    </location>
</feature>
<feature type="region of interest" description="Disordered" evidence="1">
    <location>
        <begin position="411"/>
        <end position="446"/>
    </location>
</feature>
<accession>A0AA40K6N3</accession>
<keyword evidence="4" id="KW-1185">Reference proteome</keyword>
<evidence type="ECO:0000256" key="2">
    <source>
        <dbReference type="SAM" id="Phobius"/>
    </source>
</evidence>
<feature type="region of interest" description="Disordered" evidence="1">
    <location>
        <begin position="460"/>
        <end position="494"/>
    </location>
</feature>
<evidence type="ECO:0000313" key="4">
    <source>
        <dbReference type="Proteomes" id="UP001172159"/>
    </source>
</evidence>
<sequence>MIGKDDPGVGTLTSKGLPPPEGSTAIIPPRSTPKRSITPKGTLFTNLGEAHLAITARVAAKPTGQVVPTTPVNTPCESPIERLDDRHSKDDLPLASHMEFVKSSHIVNGRCLTGYAPNVPTVRNNQEAPSETSPPQSPDPIPSSPYEEFNPDLDWVHGPGPEICSKRKPRETGSTVENIYRQYLPSEPSAVEPQSVTNGTPSTGKQHPQSTETGQGEGTDDHYILAHSLTSPSPELNQTDDGINPGKQRRKLYDTAGDAPSVPLPELPIAQRSTQYHPSTNSHAQGPDSPPTPSGMSLSNTQVLLDRYSDDSELAHHEGFSEEAVIVGVPDDCEDDGLEPESSPRRAHEQLRHRLDRLHYACNTGPTEFSTGALTSESDEDPFKYDRKSYNAFLQPVREREVSLALQQLTGTESAPLDDNNNATNPFTSPTLFSQEPGQGGLQSRNPYLNRLQSYKTPAVEDAWEDEDDPNEVKIPVQRPPSSTPAPQPEPSVQNRNLAQDWRTSFYNDHFHQAQSEGGDWETVGTNVGGQFGSNLACASGTGMSGSQVIKITGSSIADYSDCSSFGPSPYDAFTSTERILQHPTDDMKPTNQLFRNIKDTGRPVFLPKPRVHRVNGYHLDSVRHFTDASTTASGSTARSALLEKISARLRRNKEQQKQTTPFQVLPGSSVPQLSDVYELEDISPGQQHAVNKGAVASGPNKENRLTPPNQESSPIAKESPTLFSFPLITLQEAVKKQAIRRASGEDDVTLTTTRTRQDSSVLSSRATQRTTPPTPCMVKSQRYTPPTPCLVKPPPTHLRRPTGLGIPDTATPYPAYRMDKGFDGHGRNRSIVSPLSSGSPPIYGRAVFPRSCRNPFGDVRADPRNSPRSSYGFPVMLRRSTHKRKTTREKRDMLRQPENTPRPGPVVDPETAGAFVLSSDDAYISWDNQRKRRLFYYGALAMCIFPFLTLLVYHGAFDPLLVWLTKGEVRRLTRKQRHVAGIVGSAIAAVWLAAIAVVVTLLVSAKA</sequence>
<keyword evidence="2" id="KW-0812">Transmembrane</keyword>
<feature type="region of interest" description="Disordered" evidence="1">
    <location>
        <begin position="65"/>
        <end position="87"/>
    </location>
</feature>
<feature type="region of interest" description="Disordered" evidence="1">
    <location>
        <begin position="744"/>
        <end position="813"/>
    </location>
</feature>
<keyword evidence="2" id="KW-0472">Membrane</keyword>
<feature type="compositionally biased region" description="Polar residues" evidence="1">
    <location>
        <begin position="228"/>
        <end position="241"/>
    </location>
</feature>
<comment type="caution">
    <text evidence="3">The sequence shown here is derived from an EMBL/GenBank/DDBJ whole genome shotgun (WGS) entry which is preliminary data.</text>
</comment>
<reference evidence="3" key="1">
    <citation type="submission" date="2023-06" db="EMBL/GenBank/DDBJ databases">
        <title>Genome-scale phylogeny and comparative genomics of the fungal order Sordariales.</title>
        <authorList>
            <consortium name="Lawrence Berkeley National Laboratory"/>
            <person name="Hensen N."/>
            <person name="Bonometti L."/>
            <person name="Westerberg I."/>
            <person name="Brannstrom I.O."/>
            <person name="Guillou S."/>
            <person name="Cros-Aarteil S."/>
            <person name="Calhoun S."/>
            <person name="Haridas S."/>
            <person name="Kuo A."/>
            <person name="Mondo S."/>
            <person name="Pangilinan J."/>
            <person name="Riley R."/>
            <person name="Labutti K."/>
            <person name="Andreopoulos B."/>
            <person name="Lipzen A."/>
            <person name="Chen C."/>
            <person name="Yanf M."/>
            <person name="Daum C."/>
            <person name="Ng V."/>
            <person name="Clum A."/>
            <person name="Steindorff A."/>
            <person name="Ohm R."/>
            <person name="Martin F."/>
            <person name="Silar P."/>
            <person name="Natvig D."/>
            <person name="Lalanne C."/>
            <person name="Gautier V."/>
            <person name="Ament-Velasquez S.L."/>
            <person name="Kruys A."/>
            <person name="Hutchinson M.I."/>
            <person name="Powell A.J."/>
            <person name="Barry K."/>
            <person name="Miller A.N."/>
            <person name="Grigoriev I.V."/>
            <person name="Debuchy R."/>
            <person name="Gladieux P."/>
            <person name="Thoren M.H."/>
            <person name="Johannesson H."/>
        </authorList>
    </citation>
    <scope>NUCLEOTIDE SEQUENCE</scope>
    <source>
        <strain evidence="3">CBS 540.89</strain>
    </source>
</reference>
<feature type="compositionally biased region" description="Pro residues" evidence="1">
    <location>
        <begin position="786"/>
        <end position="797"/>
    </location>
</feature>